<dbReference type="GO" id="GO:0016787">
    <property type="term" value="F:hydrolase activity"/>
    <property type="evidence" value="ECO:0007669"/>
    <property type="project" value="UniProtKB-KW"/>
</dbReference>
<dbReference type="InterPro" id="IPR007044">
    <property type="entry name" value="Cyclodeamin/CycHdrlase"/>
</dbReference>
<protein>
    <submittedName>
        <fullName evidence="3">Methenyltetrahydrofolate cyclohydrolase</fullName>
    </submittedName>
</protein>
<keyword evidence="3" id="KW-0378">Hydrolase</keyword>
<sequence>MYVEKPIIVFLDKLASRSPEPGGGSASALVGAVGAALVSMVGNLTLGKEKYADVQSQVEELLKSSEKLRDELQGLIQKDTEVYGDLSAVFKLPRETDAEKAERASKIQDALKKATQVPFEIAEKCLEIARLSETAAVIGNVGAVSDAGVAVLFAEAAAQSAALNVKINVNSIEDKDFSESKWARIQEILAETADLREKVVEITYSKLG</sequence>
<evidence type="ECO:0000313" key="4">
    <source>
        <dbReference type="Proteomes" id="UP000177876"/>
    </source>
</evidence>
<dbReference type="EMBL" id="MELK01000048">
    <property type="protein sequence ID" value="OFW56131.1"/>
    <property type="molecule type" value="Genomic_DNA"/>
</dbReference>
<keyword evidence="1" id="KW-0175">Coiled coil</keyword>
<dbReference type="Pfam" id="PF04961">
    <property type="entry name" value="FTCD_C"/>
    <property type="match status" value="1"/>
</dbReference>
<dbReference type="InterPro" id="IPR036178">
    <property type="entry name" value="Formintransfe-cycloase-like_sf"/>
</dbReference>
<reference evidence="3 4" key="1">
    <citation type="journal article" date="2016" name="Nat. Commun.">
        <title>Thousands of microbial genomes shed light on interconnected biogeochemical processes in an aquifer system.</title>
        <authorList>
            <person name="Anantharaman K."/>
            <person name="Brown C.T."/>
            <person name="Hug L.A."/>
            <person name="Sharon I."/>
            <person name="Castelle C.J."/>
            <person name="Probst A.J."/>
            <person name="Thomas B.C."/>
            <person name="Singh A."/>
            <person name="Wilkins M.J."/>
            <person name="Karaoz U."/>
            <person name="Brodie E.L."/>
            <person name="Williams K.H."/>
            <person name="Hubbard S.S."/>
            <person name="Banfield J.F."/>
        </authorList>
    </citation>
    <scope>NUCLEOTIDE SEQUENCE [LARGE SCALE GENOMIC DNA]</scope>
</reference>
<feature type="coiled-coil region" evidence="1">
    <location>
        <begin position="51"/>
        <end position="78"/>
    </location>
</feature>
<dbReference type="Gene3D" id="1.20.120.680">
    <property type="entry name" value="Formiminotetrahydrofolate cyclodeaminase monomer, up-and-down helical bundle"/>
    <property type="match status" value="1"/>
</dbReference>
<organism evidence="3 4">
    <name type="scientific">Candidatus Solincola sediminis</name>
    <dbReference type="NCBI Taxonomy" id="1797199"/>
    <lineage>
        <taxon>Bacteria</taxon>
        <taxon>Bacillati</taxon>
        <taxon>Actinomycetota</taxon>
        <taxon>Candidatus Geothermincolia</taxon>
        <taxon>Candidatus Geothermincolales</taxon>
        <taxon>Candidatus Geothermincolaceae</taxon>
        <taxon>Candidatus Solincola</taxon>
    </lineage>
</organism>
<dbReference type="STRING" id="1797197.A2Y75_03140"/>
<name>A0A1F2WH08_9ACTN</name>
<dbReference type="Proteomes" id="UP000177876">
    <property type="component" value="Unassembled WGS sequence"/>
</dbReference>
<feature type="domain" description="Cyclodeaminase/cyclohydrolase" evidence="2">
    <location>
        <begin position="9"/>
        <end position="186"/>
    </location>
</feature>
<dbReference type="SUPFAM" id="SSF101262">
    <property type="entry name" value="Methenyltetrahydrofolate cyclohydrolase-like"/>
    <property type="match status" value="1"/>
</dbReference>
<evidence type="ECO:0000313" key="3">
    <source>
        <dbReference type="EMBL" id="OFW56131.1"/>
    </source>
</evidence>
<evidence type="ECO:0000256" key="1">
    <source>
        <dbReference type="SAM" id="Coils"/>
    </source>
</evidence>
<accession>A0A1F2WH08</accession>
<gene>
    <name evidence="3" type="ORF">A2Y75_03140</name>
</gene>
<dbReference type="AlphaFoldDB" id="A0A1F2WH08"/>
<proteinExistence type="predicted"/>
<comment type="caution">
    <text evidence="3">The sequence shown here is derived from an EMBL/GenBank/DDBJ whole genome shotgun (WGS) entry which is preliminary data.</text>
</comment>
<evidence type="ECO:0000259" key="2">
    <source>
        <dbReference type="Pfam" id="PF04961"/>
    </source>
</evidence>